<keyword evidence="2" id="KW-1185">Reference proteome</keyword>
<accession>A0ABT3TDJ3</accession>
<gene>
    <name evidence="1" type="ORF">EYC98_05715</name>
</gene>
<comment type="caution">
    <text evidence="1">The sequence shown here is derived from an EMBL/GenBank/DDBJ whole genome shotgun (WGS) entry which is preliminary data.</text>
</comment>
<reference evidence="1" key="1">
    <citation type="submission" date="2019-02" db="EMBL/GenBank/DDBJ databases">
        <authorList>
            <person name="Li S.-H."/>
        </authorList>
    </citation>
    <scope>NUCLEOTIDE SEQUENCE</scope>
    <source>
        <strain evidence="1">IMCC14734</strain>
    </source>
</reference>
<dbReference type="Proteomes" id="UP001143362">
    <property type="component" value="Unassembled WGS sequence"/>
</dbReference>
<dbReference type="RefSeq" id="WP_279244343.1">
    <property type="nucleotide sequence ID" value="NZ_SHNN01000001.1"/>
</dbReference>
<evidence type="ECO:0000313" key="1">
    <source>
        <dbReference type="EMBL" id="MCX2980367.1"/>
    </source>
</evidence>
<sequence>MTEQHDSYLVFLKRDCPTCVLVEPALRELESAGKILQVWSQDDPEFPGSLTAVGDDRELEQSYHWQVETVPTVIRLRGDKEVERTEGWDRAAWLNLFGTQQLAEDLPGFRPGCGSLSVQPGVAEELALRYGTSSLQARRIEIAELEDPLEACYARGWSDGLPVVPPTELRVIRMLAGTHREPAEIVGLIPPDLQPCSIEKIAINAVMAGCKPEYLPVVIAAVEAALIDEFCMHGLLATTWFSSPMIIVNGPITKAIGMNSGGNALGQGNRANATIGRALQLVIRNVGGGKPGGVDRATLGNPGKYTFCFAEDESEQRWQSVAQQRGFESQQSTVTLFAADGVQGIADQKSREPESLCRSLAASLLGVGHRKFAMLSDAFIVLCPEHLRVFTNAGWSKQQVLDRLFELTTRSGAELINGVDGIAEGMPEFVKDMQLAKFKPNGLNIVCAGGTAGLFSAIVPGWLASGDMGSSPVTKEIV</sequence>
<dbReference type="InterPro" id="IPR036249">
    <property type="entry name" value="Thioredoxin-like_sf"/>
</dbReference>
<dbReference type="SUPFAM" id="SSF52833">
    <property type="entry name" value="Thioredoxin-like"/>
    <property type="match status" value="1"/>
</dbReference>
<name>A0ABT3TDJ3_9GAMM</name>
<dbReference type="CDD" id="cd02947">
    <property type="entry name" value="TRX_family"/>
    <property type="match status" value="1"/>
</dbReference>
<protein>
    <submittedName>
        <fullName evidence="1">Thioredoxin</fullName>
    </submittedName>
</protein>
<organism evidence="1 2">
    <name type="scientific">Candidatus Litorirhabdus singularis</name>
    <dbReference type="NCBI Taxonomy" id="2518993"/>
    <lineage>
        <taxon>Bacteria</taxon>
        <taxon>Pseudomonadati</taxon>
        <taxon>Pseudomonadota</taxon>
        <taxon>Gammaproteobacteria</taxon>
        <taxon>Cellvibrionales</taxon>
        <taxon>Halieaceae</taxon>
        <taxon>Candidatus Litorirhabdus</taxon>
    </lineage>
</organism>
<dbReference type="EMBL" id="SHNN01000001">
    <property type="protein sequence ID" value="MCX2980367.1"/>
    <property type="molecule type" value="Genomic_DNA"/>
</dbReference>
<evidence type="ECO:0000313" key="2">
    <source>
        <dbReference type="Proteomes" id="UP001143362"/>
    </source>
</evidence>
<proteinExistence type="predicted"/>